<dbReference type="AlphaFoldDB" id="K8E7S1"/>
<dbReference type="HOGENOM" id="CLU_3248977_0_0_9"/>
<evidence type="ECO:0000313" key="2">
    <source>
        <dbReference type="Proteomes" id="UP000000212"/>
    </source>
</evidence>
<evidence type="ECO:0000313" key="1">
    <source>
        <dbReference type="EMBL" id="CCO13015.2"/>
    </source>
</evidence>
<sequence length="42" mass="4670">MYQASKVIFRGPVAEANDQEFNLPLADTGLPPTLLFPQFVSF</sequence>
<dbReference type="Proteomes" id="UP000000212">
    <property type="component" value="Chromosome"/>
</dbReference>
<gene>
    <name evidence="1" type="ORF">BN424_3610</name>
</gene>
<accession>K8E7S1</accession>
<keyword evidence="2" id="KW-1185">Reference proteome</keyword>
<protein>
    <submittedName>
        <fullName evidence="1">Uncharacterized protein</fullName>
    </submittedName>
</protein>
<organism evidence="1 2">
    <name type="scientific">Carnobacterium maltaromaticum LMA28</name>
    <dbReference type="NCBI Taxonomy" id="1234679"/>
    <lineage>
        <taxon>Bacteria</taxon>
        <taxon>Bacillati</taxon>
        <taxon>Bacillota</taxon>
        <taxon>Bacilli</taxon>
        <taxon>Lactobacillales</taxon>
        <taxon>Carnobacteriaceae</taxon>
        <taxon>Carnobacterium</taxon>
    </lineage>
</organism>
<name>K8E7S1_CARML</name>
<reference evidence="2" key="1">
    <citation type="journal article" date="2013" name="Genome Announc.">
        <title>Complete Chromosome Sequence of Carnobacterium maltaromaticum LMA 28.</title>
        <authorList>
            <person name="Cailliez-Grimal C."/>
            <person name="Chaillou S."/>
            <person name="Anba-Mondoloni J."/>
            <person name="Loux V."/>
            <person name="Afzal M.I."/>
            <person name="Rahman A."/>
            <person name="Kergourlay G."/>
            <person name="Champomier-Verges M.C."/>
            <person name="Zagorec M."/>
            <person name="Dalgaard P."/>
            <person name="Leisner J.J."/>
            <person name="Prevost H."/>
            <person name="Revol-Junelles A.M."/>
            <person name="Borges F."/>
        </authorList>
    </citation>
    <scope>NUCLEOTIDE SEQUENCE</scope>
    <source>
        <strain evidence="2">LMA28</strain>
    </source>
</reference>
<dbReference type="KEGG" id="cml:BN424_3610"/>
<proteinExistence type="predicted"/>
<dbReference type="EMBL" id="HE999757">
    <property type="protein sequence ID" value="CCO13015.2"/>
    <property type="molecule type" value="Genomic_DNA"/>
</dbReference>